<proteinExistence type="predicted"/>
<dbReference type="PANTHER" id="PTHR14485:SF2">
    <property type="entry name" value="FUNGAL STAND N-TERMINAL GOODBYE DOMAIN-CONTAINING PROTEIN"/>
    <property type="match status" value="1"/>
</dbReference>
<dbReference type="InParanoid" id="B3RI14"/>
<name>B3RI14_TRIAD</name>
<dbReference type="PhylomeDB" id="B3RI14"/>
<feature type="transmembrane region" description="Helical" evidence="1">
    <location>
        <begin position="159"/>
        <end position="176"/>
    </location>
</feature>
<organism evidence="2 3">
    <name type="scientific">Trichoplax adhaerens</name>
    <name type="common">Trichoplax reptans</name>
    <dbReference type="NCBI Taxonomy" id="10228"/>
    <lineage>
        <taxon>Eukaryota</taxon>
        <taxon>Metazoa</taxon>
        <taxon>Placozoa</taxon>
        <taxon>Uniplacotomia</taxon>
        <taxon>Trichoplacea</taxon>
        <taxon>Trichoplacidae</taxon>
        <taxon>Trichoplax</taxon>
    </lineage>
</organism>
<dbReference type="CTD" id="6750103"/>
<dbReference type="HOGENOM" id="CLU_1483867_0_0_1"/>
<keyword evidence="1" id="KW-0812">Transmembrane</keyword>
<protein>
    <submittedName>
        <fullName evidence="2">Uncharacterized protein</fullName>
    </submittedName>
</protein>
<dbReference type="eggNOG" id="ENOG502QXY0">
    <property type="taxonomic scope" value="Eukaryota"/>
</dbReference>
<keyword evidence="3" id="KW-1185">Reference proteome</keyword>
<dbReference type="InterPro" id="IPR042621">
    <property type="entry name" value="TTC23/TTC23L"/>
</dbReference>
<evidence type="ECO:0000313" key="2">
    <source>
        <dbReference type="EMBL" id="EDV28956.1"/>
    </source>
</evidence>
<dbReference type="OMA" id="HEDNQEW"/>
<dbReference type="KEGG" id="tad:TRIADDRAFT_52345"/>
<reference evidence="2 3" key="1">
    <citation type="journal article" date="2008" name="Nature">
        <title>The Trichoplax genome and the nature of placozoans.</title>
        <authorList>
            <person name="Srivastava M."/>
            <person name="Begovic E."/>
            <person name="Chapman J."/>
            <person name="Putnam N.H."/>
            <person name="Hellsten U."/>
            <person name="Kawashima T."/>
            <person name="Kuo A."/>
            <person name="Mitros T."/>
            <person name="Salamov A."/>
            <person name="Carpenter M.L."/>
            <person name="Signorovitch A.Y."/>
            <person name="Moreno M.A."/>
            <person name="Kamm K."/>
            <person name="Grimwood J."/>
            <person name="Schmutz J."/>
            <person name="Shapiro H."/>
            <person name="Grigoriev I.V."/>
            <person name="Buss L.W."/>
            <person name="Schierwater B."/>
            <person name="Dellaporta S.L."/>
            <person name="Rokhsar D.S."/>
        </authorList>
    </citation>
    <scope>NUCLEOTIDE SEQUENCE [LARGE SCALE GENOMIC DNA]</scope>
    <source>
        <strain evidence="2 3">Grell-BS-1999</strain>
    </source>
</reference>
<dbReference type="PANTHER" id="PTHR14485">
    <property type="entry name" value="TETRATRICOPEPTIDE REPEAT PROTEIN 23"/>
    <property type="match status" value="1"/>
</dbReference>
<dbReference type="OrthoDB" id="9986634at2759"/>
<dbReference type="Proteomes" id="UP000009022">
    <property type="component" value="Unassembled WGS sequence"/>
</dbReference>
<dbReference type="RefSeq" id="XP_002108158.1">
    <property type="nucleotide sequence ID" value="XM_002108122.1"/>
</dbReference>
<keyword evidence="1" id="KW-0472">Membrane</keyword>
<keyword evidence="1" id="KW-1133">Transmembrane helix</keyword>
<gene>
    <name evidence="2" type="ORF">TRIADDRAFT_52345</name>
</gene>
<sequence length="182" mass="21021">MEERRDVGSDEKAYNTEEKNDVILLPFIPRKGAAYKTENTNSLKPSDEAIDQKSQKKVKKVNMIPPLDLLIDLERKILHNLKDRKNDTLIDDLVRCCALTRIIHGDDSYELAENYVRLAHVYLQLKGLVQQSIMHAQRANDIIVRGKQLGLNFNDDRKSVLPLTIGIYYVLGVAYLRRNRYL</sequence>
<dbReference type="AlphaFoldDB" id="B3RI14"/>
<accession>B3RI14</accession>
<dbReference type="GeneID" id="6750103"/>
<evidence type="ECO:0000256" key="1">
    <source>
        <dbReference type="SAM" id="Phobius"/>
    </source>
</evidence>
<evidence type="ECO:0000313" key="3">
    <source>
        <dbReference type="Proteomes" id="UP000009022"/>
    </source>
</evidence>
<dbReference type="EMBL" id="DS985241">
    <property type="protein sequence ID" value="EDV28956.1"/>
    <property type="molecule type" value="Genomic_DNA"/>
</dbReference>